<keyword evidence="3 5" id="KW-1133">Transmembrane helix</keyword>
<dbReference type="AlphaFoldDB" id="A0A7Z1AV31"/>
<evidence type="ECO:0000256" key="3">
    <source>
        <dbReference type="ARBA" id="ARBA00022989"/>
    </source>
</evidence>
<keyword evidence="2 5" id="KW-0812">Transmembrane</keyword>
<feature type="transmembrane region" description="Helical" evidence="5">
    <location>
        <begin position="148"/>
        <end position="166"/>
    </location>
</feature>
<evidence type="ECO:0000256" key="4">
    <source>
        <dbReference type="ARBA" id="ARBA00023136"/>
    </source>
</evidence>
<feature type="transmembrane region" description="Helical" evidence="5">
    <location>
        <begin position="73"/>
        <end position="90"/>
    </location>
</feature>
<dbReference type="Pfam" id="PF07291">
    <property type="entry name" value="MauE"/>
    <property type="match status" value="1"/>
</dbReference>
<dbReference type="GO" id="GO:0030416">
    <property type="term" value="P:methylamine metabolic process"/>
    <property type="evidence" value="ECO:0007669"/>
    <property type="project" value="InterPro"/>
</dbReference>
<evidence type="ECO:0000256" key="2">
    <source>
        <dbReference type="ARBA" id="ARBA00022692"/>
    </source>
</evidence>
<evidence type="ECO:0000256" key="1">
    <source>
        <dbReference type="ARBA" id="ARBA00004141"/>
    </source>
</evidence>
<dbReference type="RefSeq" id="WP_075137818.1">
    <property type="nucleotide sequence ID" value="NZ_MSIF01000032.1"/>
</dbReference>
<organism evidence="7 8">
    <name type="scientific">Actinophytocola xinjiangensis</name>
    <dbReference type="NCBI Taxonomy" id="485602"/>
    <lineage>
        <taxon>Bacteria</taxon>
        <taxon>Bacillati</taxon>
        <taxon>Actinomycetota</taxon>
        <taxon>Actinomycetes</taxon>
        <taxon>Pseudonocardiales</taxon>
        <taxon>Pseudonocardiaceae</taxon>
    </lineage>
</organism>
<comment type="subcellular location">
    <subcellularLocation>
        <location evidence="1">Membrane</location>
        <topology evidence="1">Multi-pass membrane protein</topology>
    </subcellularLocation>
</comment>
<feature type="transmembrane region" description="Helical" evidence="5">
    <location>
        <begin position="118"/>
        <end position="141"/>
    </location>
</feature>
<accession>A0A7Z1AV31</accession>
<feature type="domain" description="Methylamine utilisation protein MauE" evidence="6">
    <location>
        <begin position="4"/>
        <end position="128"/>
    </location>
</feature>
<evidence type="ECO:0000256" key="5">
    <source>
        <dbReference type="SAM" id="Phobius"/>
    </source>
</evidence>
<dbReference type="EMBL" id="MSIF01000032">
    <property type="protein sequence ID" value="OLF05196.1"/>
    <property type="molecule type" value="Genomic_DNA"/>
</dbReference>
<name>A0A7Z1AV31_9PSEU</name>
<feature type="transmembrane region" description="Helical" evidence="5">
    <location>
        <begin position="44"/>
        <end position="66"/>
    </location>
</feature>
<dbReference type="Proteomes" id="UP000185696">
    <property type="component" value="Unassembled WGS sequence"/>
</dbReference>
<evidence type="ECO:0000259" key="6">
    <source>
        <dbReference type="Pfam" id="PF07291"/>
    </source>
</evidence>
<gene>
    <name evidence="7" type="ORF">BLA60_37415</name>
</gene>
<dbReference type="GO" id="GO:0016020">
    <property type="term" value="C:membrane"/>
    <property type="evidence" value="ECO:0007669"/>
    <property type="project" value="UniProtKB-SubCell"/>
</dbReference>
<dbReference type="UniPathway" id="UPA00895"/>
<evidence type="ECO:0000313" key="7">
    <source>
        <dbReference type="EMBL" id="OLF05196.1"/>
    </source>
</evidence>
<dbReference type="InterPro" id="IPR009908">
    <property type="entry name" value="Methylamine_util_MauE"/>
</dbReference>
<keyword evidence="4 5" id="KW-0472">Membrane</keyword>
<keyword evidence="8" id="KW-1185">Reference proteome</keyword>
<sequence>MFPVSVAAYVVAAILVTAVAERVRAPGALPAALAAHRVLPAAAIRVTALAVTVAEAALGVAMIAGLVFGPAPLVPAAAALLFAGYGAYSWHVTRTGRGGPCGCGGTEVPMGPWVTVRALVLAALAAGTAVAADTVIPLIPLSHVDERLVIVLLAAGTFATLLWHLPAATRSPEVAR</sequence>
<evidence type="ECO:0000313" key="8">
    <source>
        <dbReference type="Proteomes" id="UP000185696"/>
    </source>
</evidence>
<comment type="caution">
    <text evidence="7">The sequence shown here is derived from an EMBL/GenBank/DDBJ whole genome shotgun (WGS) entry which is preliminary data.</text>
</comment>
<reference evidence="7 8" key="1">
    <citation type="submission" date="2016-12" db="EMBL/GenBank/DDBJ databases">
        <title>The draft genome sequence of Actinophytocola xinjiangensis.</title>
        <authorList>
            <person name="Wang W."/>
            <person name="Yuan L."/>
        </authorList>
    </citation>
    <scope>NUCLEOTIDE SEQUENCE [LARGE SCALE GENOMIC DNA]</scope>
    <source>
        <strain evidence="7 8">CGMCC 4.4663</strain>
    </source>
</reference>
<protein>
    <recommendedName>
        <fullName evidence="6">Methylamine utilisation protein MauE domain-containing protein</fullName>
    </recommendedName>
</protein>
<proteinExistence type="predicted"/>